<feature type="signal peptide" evidence="2">
    <location>
        <begin position="1"/>
        <end position="27"/>
    </location>
</feature>
<dbReference type="Pfam" id="PF13731">
    <property type="entry name" value="WxL"/>
    <property type="match status" value="1"/>
</dbReference>
<accession>A0A0R2DCE2</accession>
<comment type="caution">
    <text evidence="4">The sequence shown here is derived from an EMBL/GenBank/DDBJ whole genome shotgun (WGS) entry which is preliminary data.</text>
</comment>
<keyword evidence="5" id="KW-1185">Reference proteome</keyword>
<dbReference type="InterPro" id="IPR027994">
    <property type="entry name" value="WxL_dom"/>
</dbReference>
<keyword evidence="2" id="KW-0732">Signal</keyword>
<feature type="compositionally biased region" description="Low complexity" evidence="1">
    <location>
        <begin position="30"/>
        <end position="42"/>
    </location>
</feature>
<evidence type="ECO:0000313" key="4">
    <source>
        <dbReference type="EMBL" id="KRN01529.1"/>
    </source>
</evidence>
<gene>
    <name evidence="4" type="ORF">FD13_GL000992</name>
</gene>
<dbReference type="RefSeq" id="WP_061777259.1">
    <property type="nucleotide sequence ID" value="NZ_AYZH01000020.1"/>
</dbReference>
<reference evidence="4 5" key="1">
    <citation type="journal article" date="2015" name="Genome Announc.">
        <title>Expanding the biotechnology potential of lactobacilli through comparative genomics of 213 strains and associated genera.</title>
        <authorList>
            <person name="Sun Z."/>
            <person name="Harris H.M."/>
            <person name="McCann A."/>
            <person name="Guo C."/>
            <person name="Argimon S."/>
            <person name="Zhang W."/>
            <person name="Yang X."/>
            <person name="Jeffery I.B."/>
            <person name="Cooney J.C."/>
            <person name="Kagawa T.F."/>
            <person name="Liu W."/>
            <person name="Song Y."/>
            <person name="Salvetti E."/>
            <person name="Wrobel A."/>
            <person name="Rasinkangas P."/>
            <person name="Parkhill J."/>
            <person name="Rea M.C."/>
            <person name="O'Sullivan O."/>
            <person name="Ritari J."/>
            <person name="Douillard F.P."/>
            <person name="Paul Ross R."/>
            <person name="Yang R."/>
            <person name="Briner A.E."/>
            <person name="Felis G.E."/>
            <person name="de Vos W.M."/>
            <person name="Barrangou R."/>
            <person name="Klaenhammer T.R."/>
            <person name="Caufield P.W."/>
            <person name="Cui Y."/>
            <person name="Zhang H."/>
            <person name="O'Toole P.W."/>
        </authorList>
    </citation>
    <scope>NUCLEOTIDE SEQUENCE [LARGE SCALE GENOMIC DNA]</scope>
    <source>
        <strain evidence="4 5">DSM 21775</strain>
    </source>
</reference>
<dbReference type="Proteomes" id="UP000051589">
    <property type="component" value="Unassembled WGS sequence"/>
</dbReference>
<organism evidence="4 5">
    <name type="scientific">Levilactobacillus senmaizukei DSM 21775 = NBRC 103853</name>
    <dbReference type="NCBI Taxonomy" id="1423803"/>
    <lineage>
        <taxon>Bacteria</taxon>
        <taxon>Bacillati</taxon>
        <taxon>Bacillota</taxon>
        <taxon>Bacilli</taxon>
        <taxon>Lactobacillales</taxon>
        <taxon>Lactobacillaceae</taxon>
        <taxon>Levilactobacillus</taxon>
    </lineage>
</organism>
<feature type="domain" description="WxL" evidence="3">
    <location>
        <begin position="84"/>
        <end position="209"/>
    </location>
</feature>
<dbReference type="OrthoDB" id="2282798at2"/>
<evidence type="ECO:0000256" key="2">
    <source>
        <dbReference type="SAM" id="SignalP"/>
    </source>
</evidence>
<dbReference type="PATRIC" id="fig|1423803.3.peg.992"/>
<dbReference type="AlphaFoldDB" id="A0A0R2DCE2"/>
<evidence type="ECO:0000313" key="5">
    <source>
        <dbReference type="Proteomes" id="UP000051589"/>
    </source>
</evidence>
<evidence type="ECO:0000259" key="3">
    <source>
        <dbReference type="Pfam" id="PF13731"/>
    </source>
</evidence>
<evidence type="ECO:0000256" key="1">
    <source>
        <dbReference type="SAM" id="MobiDB-lite"/>
    </source>
</evidence>
<feature type="chain" id="PRO_5006416046" description="WxL domain-containing protein" evidence="2">
    <location>
        <begin position="28"/>
        <end position="217"/>
    </location>
</feature>
<name>A0A0R2DCE2_9LACO</name>
<proteinExistence type="predicted"/>
<dbReference type="EMBL" id="AYZH01000020">
    <property type="protein sequence ID" value="KRN01529.1"/>
    <property type="molecule type" value="Genomic_DNA"/>
</dbReference>
<protein>
    <recommendedName>
        <fullName evidence="3">WxL domain-containing protein</fullName>
    </recommendedName>
</protein>
<sequence>MTKKTLQLMATLALAAGIGFSGVTAHAAEGETPAPANTTTEASVSLTAGDDGDGGGSVGGIKLMEAPATAVAGQLDGTTQTLKDTAFVKDTLKVNDQGTGTGWTVHLSSTPFAGKDKEGKDIALKASQLSFLSPKVSAVDSENHTAAPSASGIVLESAGNSDQLVFSAAKDAGVGQWAAKYQAAQVKVAAGNKAGDYSSTLTWSLNNAPSGTETPEA</sequence>
<feature type="region of interest" description="Disordered" evidence="1">
    <location>
        <begin position="30"/>
        <end position="52"/>
    </location>
</feature>
<dbReference type="STRING" id="1423803.FD13_GL000992"/>